<gene>
    <name evidence="1" type="ORF">QAD02_003285</name>
</gene>
<proteinExistence type="predicted"/>
<dbReference type="EMBL" id="CM056743">
    <property type="protein sequence ID" value="KAJ8672026.1"/>
    <property type="molecule type" value="Genomic_DNA"/>
</dbReference>
<name>A0ACC2NN35_9HYME</name>
<sequence>MMPERKGGKNKRGRKPLSSKELRFEVLKSRVSEIFDSEGSVVSEEAEIWKNIADNPLFEGKWAARSIYLYVSLNRNKVCQKLQDLIASVQQRQKPVEKIDDSDAVLQSDLELIHRLQSCPRYTAHILDTNVYKFYVYASSREEMQFMSTELSIDLPLFIASGNYTFQDIDSKTEVGSHGNFITSNVEEVTVFGVINNELSVPLATLLQQDLNSHRLCYFLQEWFRRIGKMKFPKCITVFSVNYFEGVCKAVLRLSHEEYTLMYIRKIINEQKLDIVIKVPKNHLIESFAQNKLHENNEIKSFCVKCLEILFDARKFLDFCSVLKSIFIVLGSECSTHLIDRISHDVSNAAIPDLADGVANSVRFFHLPHPKPRDIIEVIYEEAKVYWKNAESYQDELNHLWCPSLIQIIKDTCENFPIYCNYAEHSIDFDSCENAVRYFYTNFEMSSTCTDEGESVRVYTFVQEMIDHKKNVLKKGRDLLGLKDKLSPDQQNLDNDASSTAYHASFDYYNDVDRWGGEVVPEIPMFSHDLDLEQVSDSESVIGFHRETPPLDGDMTNFVESCSIPLQFTDPDGDPIDHSPVRSDLLRISSQSNHVQSSPENIPVLDSESMMGVHQTAPAFERNIMNFIESSSTLSRASEPGCSMIHSSMQINPVSGSSQFNHVQRSPDQSLLDNSSGSDDEGVCGNQEDKKFLSQIINTDYTKERHGSLLSLQDYFTVKQSENKMCRVCKTGISKPKYTFGRYLMLDLEANYSGTVSTSLDQLPLALKLGRFGYNYKLAGVVACRPAVQGTGAISHYYTYTKLANGWWEERDGLAESEKIVMLKPKSKKKLKPWLILYVRWQRLNEELYRL</sequence>
<evidence type="ECO:0000313" key="2">
    <source>
        <dbReference type="Proteomes" id="UP001239111"/>
    </source>
</evidence>
<reference evidence="1" key="1">
    <citation type="submission" date="2023-04" db="EMBL/GenBank/DDBJ databases">
        <title>A chromosome-level genome assembly of the parasitoid wasp Eretmocerus hayati.</title>
        <authorList>
            <person name="Zhong Y."/>
            <person name="Liu S."/>
            <person name="Liu Y."/>
        </authorList>
    </citation>
    <scope>NUCLEOTIDE SEQUENCE</scope>
    <source>
        <strain evidence="1">ZJU_SS_LIU_2023</strain>
    </source>
</reference>
<comment type="caution">
    <text evidence="1">The sequence shown here is derived from an EMBL/GenBank/DDBJ whole genome shotgun (WGS) entry which is preliminary data.</text>
</comment>
<keyword evidence="2" id="KW-1185">Reference proteome</keyword>
<dbReference type="Proteomes" id="UP001239111">
    <property type="component" value="Chromosome 3"/>
</dbReference>
<accession>A0ACC2NN35</accession>
<evidence type="ECO:0000313" key="1">
    <source>
        <dbReference type="EMBL" id="KAJ8672026.1"/>
    </source>
</evidence>
<protein>
    <submittedName>
        <fullName evidence="1">Uncharacterized protein</fullName>
    </submittedName>
</protein>
<organism evidence="1 2">
    <name type="scientific">Eretmocerus hayati</name>
    <dbReference type="NCBI Taxonomy" id="131215"/>
    <lineage>
        <taxon>Eukaryota</taxon>
        <taxon>Metazoa</taxon>
        <taxon>Ecdysozoa</taxon>
        <taxon>Arthropoda</taxon>
        <taxon>Hexapoda</taxon>
        <taxon>Insecta</taxon>
        <taxon>Pterygota</taxon>
        <taxon>Neoptera</taxon>
        <taxon>Endopterygota</taxon>
        <taxon>Hymenoptera</taxon>
        <taxon>Apocrita</taxon>
        <taxon>Proctotrupomorpha</taxon>
        <taxon>Chalcidoidea</taxon>
        <taxon>Aphelinidae</taxon>
        <taxon>Aphelininae</taxon>
        <taxon>Eretmocerus</taxon>
    </lineage>
</organism>